<sequence>MSVGMVKVARIPPIVSITAATWMCLCVSTPITTCPDLGCSMVCTMFLPAGSVGGHAVAGRTDRTVTGTLW</sequence>
<accession>A0A0L8MY54</accession>
<comment type="caution">
    <text evidence="1">The sequence shown here is derived from an EMBL/GenBank/DDBJ whole genome shotgun (WGS) entry which is preliminary data.</text>
</comment>
<proteinExistence type="predicted"/>
<dbReference type="AlphaFoldDB" id="A0A0L8MY54"/>
<evidence type="ECO:0000313" key="2">
    <source>
        <dbReference type="Proteomes" id="UP000037084"/>
    </source>
</evidence>
<evidence type="ECO:0000313" key="1">
    <source>
        <dbReference type="EMBL" id="KOG55371.1"/>
    </source>
</evidence>
<name>A0A0L8MY54_STRVG</name>
<reference evidence="2" key="1">
    <citation type="submission" date="2015-07" db="EMBL/GenBank/DDBJ databases">
        <authorList>
            <consortium name="Consortium for Microbial Forensics and Genomics (microFORGE)"/>
            <person name="Knight B.M."/>
            <person name="Roberts D.P."/>
            <person name="Lin D."/>
            <person name="Hari K."/>
            <person name="Fletcher J."/>
            <person name="Melcher U."/>
            <person name="Blagden T."/>
            <person name="Winegar R.A."/>
        </authorList>
    </citation>
    <scope>NUCLEOTIDE SEQUENCE [LARGE SCALE GENOMIC DNA]</scope>
    <source>
        <strain evidence="2">NRRL B-1447</strain>
    </source>
</reference>
<organism evidence="1 2">
    <name type="scientific">Streptomyces virginiae</name>
    <name type="common">Streptomyces cinnamonensis</name>
    <dbReference type="NCBI Taxonomy" id="1961"/>
    <lineage>
        <taxon>Bacteria</taxon>
        <taxon>Bacillati</taxon>
        <taxon>Actinomycetota</taxon>
        <taxon>Actinomycetes</taxon>
        <taxon>Kitasatosporales</taxon>
        <taxon>Streptomycetaceae</taxon>
        <taxon>Streptomyces</taxon>
    </lineage>
</organism>
<gene>
    <name evidence="1" type="ORF">ADK75_11280</name>
</gene>
<dbReference type="Proteomes" id="UP000037084">
    <property type="component" value="Unassembled WGS sequence"/>
</dbReference>
<protein>
    <submittedName>
        <fullName evidence="1">Uncharacterized protein</fullName>
    </submittedName>
</protein>
<dbReference type="EMBL" id="LGUV01000098">
    <property type="protein sequence ID" value="KOG55371.1"/>
    <property type="molecule type" value="Genomic_DNA"/>
</dbReference>